<evidence type="ECO:0000313" key="2">
    <source>
        <dbReference type="Proteomes" id="UP001234297"/>
    </source>
</evidence>
<dbReference type="EMBL" id="CM056815">
    <property type="protein sequence ID" value="KAJ8631021.1"/>
    <property type="molecule type" value="Genomic_DNA"/>
</dbReference>
<sequence length="587" mass="65771">MKVFCIVVGLMAVLMIGQVPASVAVTCKATELASCATAILAAMPPTPMCCTKLKEQKPCLCNYLKDPTLQKYINTGNAKKVSRACNTPFPRYASGHRKCSPFACGTVRGIQFPFSNISSPPDCGIYNISCSNNIPIIKFVEDRGLYMVKSIAYESNLLAIQYNDLVRANTTQICSNLQNFTVPSSPFLTFKSISPNYTFFKCKQSDVFTPPKNFTLYNYTQCKDCVLHYTKNRSLPAIEHNCSVFVIPMSEWIADPYGLKDLIPLLSAGFGLQWNLTHECEECFMKRGGFCNQNKTTGQFICSDAHTDKTCTDKKNIIIIGVCAGFGTLLLCSAFFLFWWNHNKHNPSTSSKPPSRAMSSDSSLKEDLENGLPTKFFSYKELEEATNNFDPSKELGDGGFGTVYQGTLRDGRNVAVKRLYEYNCKRVEQFKNEISILSRLQHPNLVSFFGVVLMELISSKPAVDTSRHHHEINLACMAISKIHKHALNELVDPTLGFDSDYEVRRMITQVAELAFRCLQDDKEIRPPMEEVLEWLRGIQTEECKGERVMEVDTPTDDEVLLKKMPPYSPDDVAEAWESSTTTPNTSG</sequence>
<gene>
    <name evidence="1" type="ORF">MRB53_024344</name>
</gene>
<comment type="caution">
    <text evidence="1">The sequence shown here is derived from an EMBL/GenBank/DDBJ whole genome shotgun (WGS) entry which is preliminary data.</text>
</comment>
<keyword evidence="2" id="KW-1185">Reference proteome</keyword>
<dbReference type="Proteomes" id="UP001234297">
    <property type="component" value="Chromosome 7"/>
</dbReference>
<organism evidence="1 2">
    <name type="scientific">Persea americana</name>
    <name type="common">Avocado</name>
    <dbReference type="NCBI Taxonomy" id="3435"/>
    <lineage>
        <taxon>Eukaryota</taxon>
        <taxon>Viridiplantae</taxon>
        <taxon>Streptophyta</taxon>
        <taxon>Embryophyta</taxon>
        <taxon>Tracheophyta</taxon>
        <taxon>Spermatophyta</taxon>
        <taxon>Magnoliopsida</taxon>
        <taxon>Magnoliidae</taxon>
        <taxon>Laurales</taxon>
        <taxon>Lauraceae</taxon>
        <taxon>Persea</taxon>
    </lineage>
</organism>
<reference evidence="1 2" key="1">
    <citation type="journal article" date="2022" name="Hortic Res">
        <title>A haplotype resolved chromosomal level avocado genome allows analysis of novel avocado genes.</title>
        <authorList>
            <person name="Nath O."/>
            <person name="Fletcher S.J."/>
            <person name="Hayward A."/>
            <person name="Shaw L.M."/>
            <person name="Masouleh A.K."/>
            <person name="Furtado A."/>
            <person name="Henry R.J."/>
            <person name="Mitter N."/>
        </authorList>
    </citation>
    <scope>NUCLEOTIDE SEQUENCE [LARGE SCALE GENOMIC DNA]</scope>
    <source>
        <strain evidence="2">cv. Hass</strain>
    </source>
</reference>
<evidence type="ECO:0000313" key="1">
    <source>
        <dbReference type="EMBL" id="KAJ8631021.1"/>
    </source>
</evidence>
<name>A0ACC2LC69_PERAE</name>
<protein>
    <submittedName>
        <fullName evidence="1">Uncharacterized protein</fullName>
    </submittedName>
</protein>
<accession>A0ACC2LC69</accession>
<proteinExistence type="predicted"/>